<evidence type="ECO:0000256" key="8">
    <source>
        <dbReference type="ARBA" id="ARBA00023274"/>
    </source>
</evidence>
<dbReference type="PANTHER" id="PTHR13110">
    <property type="entry name" value="U6 SNRNA-ASSOCIATED SM-LIKE PROTEIN LSM3"/>
    <property type="match status" value="1"/>
</dbReference>
<comment type="caution">
    <text evidence="11">The sequence shown here is derived from an EMBL/GenBank/DDBJ whole genome shotgun (WGS) entry which is preliminary data.</text>
</comment>
<protein>
    <recommendedName>
        <fullName evidence="10">Sm domain-containing protein</fullName>
    </recommendedName>
</protein>
<dbReference type="SMART" id="SM00651">
    <property type="entry name" value="Sm"/>
    <property type="match status" value="1"/>
</dbReference>
<keyword evidence="4" id="KW-0747">Spliceosome</keyword>
<dbReference type="InterPro" id="IPR001163">
    <property type="entry name" value="Sm_dom_euk/arc"/>
</dbReference>
<evidence type="ECO:0000256" key="6">
    <source>
        <dbReference type="ARBA" id="ARBA00023187"/>
    </source>
</evidence>
<dbReference type="AlphaFoldDB" id="A0A8S9PMR1"/>
<sequence>MSGEEDATRSDSSESRRENLCQAPFRPRTSRQDSRTFSLCPESLGFFFRKFRTLVKGSRPVAISCKSVAFDQHLNMILGDVEEVITTVEIDDETYEEIVRTTKRNIQFLFVRGDGVILVSPPLRTT</sequence>
<keyword evidence="7" id="KW-0539">Nucleus</keyword>
<dbReference type="GO" id="GO:0120114">
    <property type="term" value="C:Sm-like protein family complex"/>
    <property type="evidence" value="ECO:0007669"/>
    <property type="project" value="UniProtKB-ARBA"/>
</dbReference>
<dbReference type="InterPro" id="IPR040002">
    <property type="entry name" value="Sm-like_LSM3"/>
</dbReference>
<evidence type="ECO:0000256" key="1">
    <source>
        <dbReference type="ARBA" id="ARBA00004123"/>
    </source>
</evidence>
<evidence type="ECO:0000256" key="7">
    <source>
        <dbReference type="ARBA" id="ARBA00023242"/>
    </source>
</evidence>
<evidence type="ECO:0000256" key="2">
    <source>
        <dbReference type="ARBA" id="ARBA00006850"/>
    </source>
</evidence>
<keyword evidence="6" id="KW-0508">mRNA splicing</keyword>
<evidence type="ECO:0000313" key="11">
    <source>
        <dbReference type="EMBL" id="KAF3523275.1"/>
    </source>
</evidence>
<dbReference type="InterPro" id="IPR010920">
    <property type="entry name" value="LSM_dom_sf"/>
</dbReference>
<organism evidence="11 12">
    <name type="scientific">Brassica cretica</name>
    <name type="common">Mustard</name>
    <dbReference type="NCBI Taxonomy" id="69181"/>
    <lineage>
        <taxon>Eukaryota</taxon>
        <taxon>Viridiplantae</taxon>
        <taxon>Streptophyta</taxon>
        <taxon>Embryophyta</taxon>
        <taxon>Tracheophyta</taxon>
        <taxon>Spermatophyta</taxon>
        <taxon>Magnoliopsida</taxon>
        <taxon>eudicotyledons</taxon>
        <taxon>Gunneridae</taxon>
        <taxon>Pentapetalae</taxon>
        <taxon>rosids</taxon>
        <taxon>malvids</taxon>
        <taxon>Brassicales</taxon>
        <taxon>Brassicaceae</taxon>
        <taxon>Brassiceae</taxon>
        <taxon>Brassica</taxon>
    </lineage>
</organism>
<dbReference type="SUPFAM" id="SSF50182">
    <property type="entry name" value="Sm-like ribonucleoproteins"/>
    <property type="match status" value="1"/>
</dbReference>
<keyword evidence="3" id="KW-0507">mRNA processing</keyword>
<comment type="subcellular location">
    <subcellularLocation>
        <location evidence="1">Nucleus</location>
    </subcellularLocation>
</comment>
<keyword evidence="5" id="KW-0694">RNA-binding</keyword>
<comment type="similarity">
    <text evidence="2">Belongs to the snRNP Sm proteins family.</text>
</comment>
<evidence type="ECO:0000256" key="5">
    <source>
        <dbReference type="ARBA" id="ARBA00022884"/>
    </source>
</evidence>
<evidence type="ECO:0000256" key="4">
    <source>
        <dbReference type="ARBA" id="ARBA00022728"/>
    </source>
</evidence>
<evidence type="ECO:0000256" key="9">
    <source>
        <dbReference type="SAM" id="MobiDB-lite"/>
    </source>
</evidence>
<dbReference type="GO" id="GO:0003723">
    <property type="term" value="F:RNA binding"/>
    <property type="evidence" value="ECO:0007669"/>
    <property type="project" value="UniProtKB-KW"/>
</dbReference>
<feature type="region of interest" description="Disordered" evidence="9">
    <location>
        <begin position="1"/>
        <end position="34"/>
    </location>
</feature>
<dbReference type="CDD" id="cd01730">
    <property type="entry name" value="LSm3"/>
    <property type="match status" value="1"/>
</dbReference>
<reference evidence="11" key="1">
    <citation type="submission" date="2019-12" db="EMBL/GenBank/DDBJ databases">
        <title>Genome sequencing and annotation of Brassica cretica.</title>
        <authorList>
            <person name="Studholme D.J."/>
            <person name="Sarris P."/>
        </authorList>
    </citation>
    <scope>NUCLEOTIDE SEQUENCE</scope>
    <source>
        <strain evidence="11">PFS-109/04</strain>
        <tissue evidence="11">Leaf</tissue>
    </source>
</reference>
<dbReference type="GO" id="GO:0005681">
    <property type="term" value="C:spliceosomal complex"/>
    <property type="evidence" value="ECO:0007669"/>
    <property type="project" value="UniProtKB-KW"/>
</dbReference>
<keyword evidence="8" id="KW-0687">Ribonucleoprotein</keyword>
<dbReference type="Pfam" id="PF01423">
    <property type="entry name" value="LSM"/>
    <property type="match status" value="1"/>
</dbReference>
<accession>A0A8S9PMR1</accession>
<evidence type="ECO:0000313" key="12">
    <source>
        <dbReference type="Proteomes" id="UP000712600"/>
    </source>
</evidence>
<evidence type="ECO:0000256" key="3">
    <source>
        <dbReference type="ARBA" id="ARBA00022664"/>
    </source>
</evidence>
<name>A0A8S9PMR1_BRACR</name>
<dbReference type="GO" id="GO:0000398">
    <property type="term" value="P:mRNA splicing, via spliceosome"/>
    <property type="evidence" value="ECO:0007669"/>
    <property type="project" value="InterPro"/>
</dbReference>
<dbReference type="Gene3D" id="2.30.30.100">
    <property type="match status" value="1"/>
</dbReference>
<dbReference type="InterPro" id="IPR034105">
    <property type="entry name" value="Lsm3"/>
</dbReference>
<feature type="domain" description="Sm" evidence="10">
    <location>
        <begin position="53"/>
        <end position="121"/>
    </location>
</feature>
<gene>
    <name evidence="11" type="ORF">F2Q69_00050167</name>
</gene>
<feature type="compositionally biased region" description="Basic and acidic residues" evidence="9">
    <location>
        <begin position="1"/>
        <end position="19"/>
    </location>
</feature>
<dbReference type="Proteomes" id="UP000712600">
    <property type="component" value="Unassembled WGS sequence"/>
</dbReference>
<proteinExistence type="inferred from homology"/>
<evidence type="ECO:0000259" key="10">
    <source>
        <dbReference type="SMART" id="SM00651"/>
    </source>
</evidence>
<dbReference type="EMBL" id="QGKX02001347">
    <property type="protein sequence ID" value="KAF3523275.1"/>
    <property type="molecule type" value="Genomic_DNA"/>
</dbReference>